<evidence type="ECO:0000259" key="1">
    <source>
        <dbReference type="Pfam" id="PF21686"/>
    </source>
</evidence>
<accession>A0ABZ0ECK7</accession>
<dbReference type="InterPro" id="IPR014145">
    <property type="entry name" value="LigD_pol_dom"/>
</dbReference>
<dbReference type="PANTHER" id="PTHR42705:SF2">
    <property type="entry name" value="BIFUNCTIONAL NON-HOMOLOGOUS END JOINING PROTEIN LIGD"/>
    <property type="match status" value="1"/>
</dbReference>
<proteinExistence type="predicted"/>
<gene>
    <name evidence="2" type="ORF">RW095_01640</name>
</gene>
<reference evidence="2 3" key="1">
    <citation type="submission" date="2023-10" db="EMBL/GenBank/DDBJ databases">
        <title>Surface-active antibiotics is a multifunctional adaptation for post-fire microbes.</title>
        <authorList>
            <person name="Liu M.D."/>
            <person name="Du Y."/>
            <person name="Koupaei S.K."/>
            <person name="Kim N.R."/>
            <person name="Zhang W."/>
            <person name="Traxler M.F."/>
        </authorList>
    </citation>
    <scope>NUCLEOTIDE SEQUENCE [LARGE SCALE GENOMIC DNA]</scope>
    <source>
        <strain evidence="2 3">F3</strain>
    </source>
</reference>
<protein>
    <recommendedName>
        <fullName evidence="1">DNA ligase D polymerase domain-containing protein</fullName>
    </recommendedName>
</protein>
<organism evidence="2 3">
    <name type="scientific">Paraburkholderia kirstenboschensis</name>
    <dbReference type="NCBI Taxonomy" id="1245436"/>
    <lineage>
        <taxon>Bacteria</taxon>
        <taxon>Pseudomonadati</taxon>
        <taxon>Pseudomonadota</taxon>
        <taxon>Betaproteobacteria</taxon>
        <taxon>Burkholderiales</taxon>
        <taxon>Burkholderiaceae</taxon>
        <taxon>Paraburkholderia</taxon>
    </lineage>
</organism>
<dbReference type="Pfam" id="PF21686">
    <property type="entry name" value="LigD_Prim-Pol"/>
    <property type="match status" value="1"/>
</dbReference>
<evidence type="ECO:0000313" key="2">
    <source>
        <dbReference type="EMBL" id="WOD14240.1"/>
    </source>
</evidence>
<sequence length="164" mass="18511">MTLSTAELLKVVLDEIDLRSFPKTSGGKGFHVVVPLTRRQGWSETKAVAHAVARHMARVVPQRFSAVLGPKNRVGKIFIDYLRNSRGASTVAAFSVRARSGMWVSMPVSWDELKEVSRGDEWTMQKAIQRQRSLKVDPWQGYWQTRQRITAAMRRAVAMDAGSR</sequence>
<dbReference type="RefSeq" id="WP_317016061.1">
    <property type="nucleotide sequence ID" value="NZ_CP136511.1"/>
</dbReference>
<dbReference type="PANTHER" id="PTHR42705">
    <property type="entry name" value="BIFUNCTIONAL NON-HOMOLOGOUS END JOINING PROTEIN LIGD"/>
    <property type="match status" value="1"/>
</dbReference>
<feature type="domain" description="DNA ligase D polymerase" evidence="1">
    <location>
        <begin position="4"/>
        <end position="139"/>
    </location>
</feature>
<dbReference type="Gene3D" id="3.90.920.10">
    <property type="entry name" value="DNA primase, PRIM domain"/>
    <property type="match status" value="1"/>
</dbReference>
<dbReference type="EMBL" id="CP136511">
    <property type="protein sequence ID" value="WOD14240.1"/>
    <property type="molecule type" value="Genomic_DNA"/>
</dbReference>
<dbReference type="Proteomes" id="UP001302652">
    <property type="component" value="Chromosome 3"/>
</dbReference>
<keyword evidence="3" id="KW-1185">Reference proteome</keyword>
<evidence type="ECO:0000313" key="3">
    <source>
        <dbReference type="Proteomes" id="UP001302652"/>
    </source>
</evidence>
<dbReference type="InterPro" id="IPR052171">
    <property type="entry name" value="NHEJ_LigD"/>
</dbReference>
<name>A0ABZ0ECK7_9BURK</name>